<gene>
    <name evidence="2" type="ORF">HDF08_003862</name>
</gene>
<accession>A0A852VFZ5</accession>
<protein>
    <recommendedName>
        <fullName evidence="4">DUF4105 domain-containing protein</fullName>
    </recommendedName>
</protein>
<dbReference type="AlphaFoldDB" id="A0A852VFZ5"/>
<comment type="caution">
    <text evidence="2">The sequence shown here is derived from an EMBL/GenBank/DDBJ whole genome shotgun (WGS) entry which is preliminary data.</text>
</comment>
<evidence type="ECO:0008006" key="4">
    <source>
        <dbReference type="Google" id="ProtNLM"/>
    </source>
</evidence>
<feature type="region of interest" description="Disordered" evidence="1">
    <location>
        <begin position="195"/>
        <end position="229"/>
    </location>
</feature>
<reference evidence="2 3" key="1">
    <citation type="submission" date="2020-07" db="EMBL/GenBank/DDBJ databases">
        <title>Genomic Encyclopedia of Type Strains, Phase IV (KMG-V): Genome sequencing to study the core and pangenomes of soil and plant-associated prokaryotes.</title>
        <authorList>
            <person name="Whitman W."/>
        </authorList>
    </citation>
    <scope>NUCLEOTIDE SEQUENCE [LARGE SCALE GENOMIC DNA]</scope>
    <source>
        <strain evidence="2 3">M8UP22</strain>
    </source>
</reference>
<name>A0A852VFZ5_9BACT</name>
<proteinExistence type="predicted"/>
<evidence type="ECO:0000256" key="1">
    <source>
        <dbReference type="SAM" id="MobiDB-lite"/>
    </source>
</evidence>
<evidence type="ECO:0000313" key="3">
    <source>
        <dbReference type="Proteomes" id="UP000564385"/>
    </source>
</evidence>
<evidence type="ECO:0000313" key="2">
    <source>
        <dbReference type="EMBL" id="NYF91743.1"/>
    </source>
</evidence>
<sequence length="229" mass="25317">MRDQYRRDHLLELAPDVEKGKKVGEAPGGEWTQLVGASYDRRIYGFQIQTTAEEDEEFMNRFNDSRNTGHFNLLFHNCADFSRTLLDVYYPHSVHRNIFSDLGITTPKQVARSLTKYADQHPDLKFSTFMIPQVPGSIKRSHPIDGVLEAVVKSKKYVVPLAVLNPEVAAGFVVAYLTDGRFKAPKDAAVEVIPGEPTTMNGAAPVPGADEARRPLPAPAATPAPTITQ</sequence>
<dbReference type="Proteomes" id="UP000564385">
    <property type="component" value="Unassembled WGS sequence"/>
</dbReference>
<dbReference type="EMBL" id="JACCCU010000003">
    <property type="protein sequence ID" value="NYF91743.1"/>
    <property type="molecule type" value="Genomic_DNA"/>
</dbReference>
<organism evidence="2 3">
    <name type="scientific">Tunturiibacter lichenicola</name>
    <dbReference type="NCBI Taxonomy" id="2051959"/>
    <lineage>
        <taxon>Bacteria</taxon>
        <taxon>Pseudomonadati</taxon>
        <taxon>Acidobacteriota</taxon>
        <taxon>Terriglobia</taxon>
        <taxon>Terriglobales</taxon>
        <taxon>Acidobacteriaceae</taxon>
        <taxon>Tunturiibacter</taxon>
    </lineage>
</organism>